<keyword evidence="3" id="KW-1185">Reference proteome</keyword>
<feature type="compositionally biased region" description="Basic residues" evidence="1">
    <location>
        <begin position="143"/>
        <end position="154"/>
    </location>
</feature>
<sequence length="154" mass="18329">MPEPIGGRDGPFARLSNYEKKLLLSMVPSWSERYRIRKPHLNKQERETLLLTILLERRRLYERCFKSICANSNVEAPTVRDVLSEDRLRRYQPFMNAAIAATVDQRIHDDKADLSLRQAAENYRREKLGLPQPTPEQEEVVSQKRRERRHRMRM</sequence>
<organism evidence="2 3">
    <name type="scientific">Candidatus Filomicrobium marinum</name>
    <dbReference type="NCBI Taxonomy" id="1608628"/>
    <lineage>
        <taxon>Bacteria</taxon>
        <taxon>Pseudomonadati</taxon>
        <taxon>Pseudomonadota</taxon>
        <taxon>Alphaproteobacteria</taxon>
        <taxon>Hyphomicrobiales</taxon>
        <taxon>Hyphomicrobiaceae</taxon>
        <taxon>Filomicrobium</taxon>
    </lineage>
</organism>
<dbReference type="RefSeq" id="WP_046476611.1">
    <property type="nucleotide sequence ID" value="NZ_LN829118.1"/>
</dbReference>
<dbReference type="KEGG" id="fiy:BN1229_v1_0696"/>
<dbReference type="AlphaFoldDB" id="A0A0D6JC20"/>
<dbReference type="KEGG" id="fil:BN1229_v1_0693"/>
<gene>
    <name evidence="2" type="ORF">YBN1229_v1_0696</name>
</gene>
<protein>
    <submittedName>
        <fullName evidence="2">Uncharacterized protein</fullName>
    </submittedName>
</protein>
<proteinExistence type="predicted"/>
<name>A0A0D6JC20_9HYPH</name>
<accession>A0A0D6JC20</accession>
<feature type="region of interest" description="Disordered" evidence="1">
    <location>
        <begin position="125"/>
        <end position="154"/>
    </location>
</feature>
<evidence type="ECO:0000256" key="1">
    <source>
        <dbReference type="SAM" id="MobiDB-lite"/>
    </source>
</evidence>
<dbReference type="EMBL" id="LN829119">
    <property type="protein sequence ID" value="CPR16195.1"/>
    <property type="molecule type" value="Genomic_DNA"/>
</dbReference>
<reference evidence="3" key="1">
    <citation type="submission" date="2015-02" db="EMBL/GenBank/DDBJ databases">
        <authorList>
            <person name="Chooi Y.-H."/>
        </authorList>
    </citation>
    <scope>NUCLEOTIDE SEQUENCE [LARGE SCALE GENOMIC DNA]</scope>
    <source>
        <strain evidence="3">strain Y</strain>
    </source>
</reference>
<evidence type="ECO:0000313" key="2">
    <source>
        <dbReference type="EMBL" id="CPR16195.1"/>
    </source>
</evidence>
<evidence type="ECO:0000313" key="3">
    <source>
        <dbReference type="Proteomes" id="UP000033187"/>
    </source>
</evidence>
<dbReference type="Proteomes" id="UP000033187">
    <property type="component" value="Chromosome 1"/>
</dbReference>